<protein>
    <submittedName>
        <fullName evidence="1">Uncharacterized protein</fullName>
    </submittedName>
</protein>
<dbReference type="AlphaFoldDB" id="A0A836CA54"/>
<organism evidence="1 2">
    <name type="scientific">Tribonema minus</name>
    <dbReference type="NCBI Taxonomy" id="303371"/>
    <lineage>
        <taxon>Eukaryota</taxon>
        <taxon>Sar</taxon>
        <taxon>Stramenopiles</taxon>
        <taxon>Ochrophyta</taxon>
        <taxon>PX clade</taxon>
        <taxon>Xanthophyceae</taxon>
        <taxon>Tribonematales</taxon>
        <taxon>Tribonemataceae</taxon>
        <taxon>Tribonema</taxon>
    </lineage>
</organism>
<dbReference type="SUPFAM" id="SSF51445">
    <property type="entry name" value="(Trans)glycosidases"/>
    <property type="match status" value="1"/>
</dbReference>
<evidence type="ECO:0000313" key="1">
    <source>
        <dbReference type="EMBL" id="KAG5178239.1"/>
    </source>
</evidence>
<name>A0A836CA54_9STRA</name>
<sequence length="264" mass="29861">MERLVAEAVSDIVEGAYSLRQLHQAINDELAKVPLFDNVVYNACYGGLNYSDCFLEYRKESKSDCCCIERMEEFGMYMATEAVGELCSFLNLPDTAPDEYHKCENDVYQELSDEHFNPVNYGNTVYVPLVSMYAGDDFVDMVTVSTYNACGTSSVVLRTFTQVLNVWYYQMLDITNRPIGIGEIGTTSYCGVDKPAWLKDAWKQLALKYTSVTSIDWFMENKPFGHTTKDWDTNSNADTSAFASGWNEFKQDTRAPNAQAVNIM</sequence>
<dbReference type="Proteomes" id="UP000664859">
    <property type="component" value="Unassembled WGS sequence"/>
</dbReference>
<comment type="caution">
    <text evidence="1">The sequence shown here is derived from an EMBL/GenBank/DDBJ whole genome shotgun (WGS) entry which is preliminary data.</text>
</comment>
<reference evidence="1" key="1">
    <citation type="submission" date="2021-02" db="EMBL/GenBank/DDBJ databases">
        <title>First Annotated Genome of the Yellow-green Alga Tribonema minus.</title>
        <authorList>
            <person name="Mahan K.M."/>
        </authorList>
    </citation>
    <scope>NUCLEOTIDE SEQUENCE</scope>
    <source>
        <strain evidence="1">UTEX B ZZ1240</strain>
    </source>
</reference>
<keyword evidence="2" id="KW-1185">Reference proteome</keyword>
<evidence type="ECO:0000313" key="2">
    <source>
        <dbReference type="Proteomes" id="UP000664859"/>
    </source>
</evidence>
<dbReference type="EMBL" id="JAFCMP010000517">
    <property type="protein sequence ID" value="KAG5178239.1"/>
    <property type="molecule type" value="Genomic_DNA"/>
</dbReference>
<dbReference type="InterPro" id="IPR017853">
    <property type="entry name" value="GH"/>
</dbReference>
<dbReference type="Gene3D" id="3.20.20.80">
    <property type="entry name" value="Glycosidases"/>
    <property type="match status" value="1"/>
</dbReference>
<proteinExistence type="predicted"/>
<accession>A0A836CA54</accession>
<gene>
    <name evidence="1" type="ORF">JKP88DRAFT_248322</name>
</gene>